<feature type="domain" description="Apple" evidence="8">
    <location>
        <begin position="82"/>
        <end position="142"/>
    </location>
</feature>
<protein>
    <recommendedName>
        <fullName evidence="12">Apple domain-containing protein</fullName>
    </recommendedName>
</protein>
<feature type="compositionally biased region" description="Polar residues" evidence="7">
    <location>
        <begin position="48"/>
        <end position="58"/>
    </location>
</feature>
<keyword evidence="2" id="KW-0328">Glycosyltransferase</keyword>
<name>A0ABR2YEZ7_9CHLO</name>
<dbReference type="Gene3D" id="3.50.4.10">
    <property type="entry name" value="Hepatocyte Growth Factor"/>
    <property type="match status" value="1"/>
</dbReference>
<dbReference type="InterPro" id="IPR003609">
    <property type="entry name" value="Pan_app"/>
</dbReference>
<organism evidence="10 11">
    <name type="scientific">Coccomyxa subellipsoidea</name>
    <dbReference type="NCBI Taxonomy" id="248742"/>
    <lineage>
        <taxon>Eukaryota</taxon>
        <taxon>Viridiplantae</taxon>
        <taxon>Chlorophyta</taxon>
        <taxon>core chlorophytes</taxon>
        <taxon>Trebouxiophyceae</taxon>
        <taxon>Trebouxiophyceae incertae sedis</taxon>
        <taxon>Coccomyxaceae</taxon>
        <taxon>Coccomyxa</taxon>
    </lineage>
</organism>
<keyword evidence="5" id="KW-1133">Transmembrane helix</keyword>
<gene>
    <name evidence="10" type="ORF">WJX75_004654</name>
</gene>
<reference evidence="10 11" key="1">
    <citation type="journal article" date="2024" name="Nat. Commun.">
        <title>Phylogenomics reveals the evolutionary origins of lichenization in chlorophyte algae.</title>
        <authorList>
            <person name="Puginier C."/>
            <person name="Libourel C."/>
            <person name="Otte J."/>
            <person name="Skaloud P."/>
            <person name="Haon M."/>
            <person name="Grisel S."/>
            <person name="Petersen M."/>
            <person name="Berrin J.G."/>
            <person name="Delaux P.M."/>
            <person name="Dal Grande F."/>
            <person name="Keller J."/>
        </authorList>
    </citation>
    <scope>NUCLEOTIDE SEQUENCE [LARGE SCALE GENOMIC DNA]</scope>
    <source>
        <strain evidence="10 11">SAG 216-7</strain>
    </source>
</reference>
<evidence type="ECO:0000313" key="11">
    <source>
        <dbReference type="Proteomes" id="UP001491310"/>
    </source>
</evidence>
<evidence type="ECO:0000256" key="1">
    <source>
        <dbReference type="ARBA" id="ARBA00004167"/>
    </source>
</evidence>
<dbReference type="Pfam" id="PF14295">
    <property type="entry name" value="PAN_4"/>
    <property type="match status" value="1"/>
</dbReference>
<evidence type="ECO:0000313" key="10">
    <source>
        <dbReference type="EMBL" id="KAK9904103.1"/>
    </source>
</evidence>
<feature type="domain" description="Hydroxyproline O-arabinosyltransferase-like" evidence="9">
    <location>
        <begin position="185"/>
        <end position="490"/>
    </location>
</feature>
<evidence type="ECO:0000256" key="6">
    <source>
        <dbReference type="ARBA" id="ARBA00023136"/>
    </source>
</evidence>
<feature type="region of interest" description="Disordered" evidence="7">
    <location>
        <begin position="156"/>
        <end position="179"/>
    </location>
</feature>
<dbReference type="PANTHER" id="PTHR31485">
    <property type="entry name" value="PEPTIDYL SERINE ALPHA-GALACTOSYLTRANSFERASE"/>
    <property type="match status" value="1"/>
</dbReference>
<feature type="region of interest" description="Disordered" evidence="7">
    <location>
        <begin position="36"/>
        <end position="64"/>
    </location>
</feature>
<sequence>MQSEEGQIEWLRFLDRAETNIGSHLPQFLHHSSQQNAIAGESRKPVGSGSSHLRSGSDQLFAPPSSKLRISDKQSCKMLRNTDYWGEAIVWGPQNKVNSAEECCQQCSSYRPPSDDDMNCNVWVWCGDKERCKGSYRDCWLKHLAHPEAVNPATGPKVPWTSGLTGTVNSMEDDPKQVGGGERRYHVVITAQGSAVHWQARVHYYWYKKVRAQCEEQHGVDCQMGGFTRILHSGRADELMDEIPTHVVEPLQDRDNKGYVVLNRPYAFVQWLRTAVFPERYVLMSEPDHLWLRPMPNLMANNHRPAAFPFFYIEPAKKEFKRLTEKFTGPLSLKQAESIAPMGNAPTLMSLKSLRKVAPTWMNVSKAIFDDKEAHEAWGWVLEMYAFTIACYMEGLPTASLHIKMMAQPPWDTKLWPYYLLHYTYGMDYNATTGEHMPGKYGEWRFDKRSYAQLPPPRRLDVPPDLVSNEQVRKLIDLINEATNAIPGWDDYAATGIARQLWNGHLS</sequence>
<dbReference type="InterPro" id="IPR044845">
    <property type="entry name" value="HPAT/SRGT1-like"/>
</dbReference>
<keyword evidence="11" id="KW-1185">Reference proteome</keyword>
<accession>A0ABR2YEZ7</accession>
<comment type="caution">
    <text evidence="10">The sequence shown here is derived from an EMBL/GenBank/DDBJ whole genome shotgun (WGS) entry which is preliminary data.</text>
</comment>
<dbReference type="PANTHER" id="PTHR31485:SF4">
    <property type="entry name" value="HYDROXYPROLINE O-ARABINOSYLTRANSFERASE RDN1"/>
    <property type="match status" value="1"/>
</dbReference>
<keyword evidence="6" id="KW-0472">Membrane</keyword>
<dbReference type="InterPro" id="IPR056508">
    <property type="entry name" value="HPAT-like"/>
</dbReference>
<comment type="subcellular location">
    <subcellularLocation>
        <location evidence="1">Membrane</location>
        <topology evidence="1">Single-pass membrane protein</topology>
    </subcellularLocation>
</comment>
<evidence type="ECO:0000256" key="4">
    <source>
        <dbReference type="ARBA" id="ARBA00022692"/>
    </source>
</evidence>
<dbReference type="Pfam" id="PF23452">
    <property type="entry name" value="HPAT"/>
    <property type="match status" value="1"/>
</dbReference>
<evidence type="ECO:0008006" key="12">
    <source>
        <dbReference type="Google" id="ProtNLM"/>
    </source>
</evidence>
<evidence type="ECO:0000256" key="5">
    <source>
        <dbReference type="ARBA" id="ARBA00022989"/>
    </source>
</evidence>
<dbReference type="EMBL" id="JALJOT010000013">
    <property type="protein sequence ID" value="KAK9904103.1"/>
    <property type="molecule type" value="Genomic_DNA"/>
</dbReference>
<evidence type="ECO:0000259" key="8">
    <source>
        <dbReference type="Pfam" id="PF14295"/>
    </source>
</evidence>
<evidence type="ECO:0000259" key="9">
    <source>
        <dbReference type="Pfam" id="PF23452"/>
    </source>
</evidence>
<keyword evidence="4" id="KW-0812">Transmembrane</keyword>
<dbReference type="Proteomes" id="UP001491310">
    <property type="component" value="Unassembled WGS sequence"/>
</dbReference>
<evidence type="ECO:0000256" key="3">
    <source>
        <dbReference type="ARBA" id="ARBA00022679"/>
    </source>
</evidence>
<evidence type="ECO:0000256" key="2">
    <source>
        <dbReference type="ARBA" id="ARBA00022676"/>
    </source>
</evidence>
<keyword evidence="3" id="KW-0808">Transferase</keyword>
<evidence type="ECO:0000256" key="7">
    <source>
        <dbReference type="SAM" id="MobiDB-lite"/>
    </source>
</evidence>
<proteinExistence type="predicted"/>